<gene>
    <name evidence="2" type="ORF">FRACYDRAFT_228669</name>
</gene>
<feature type="region of interest" description="Disordered" evidence="1">
    <location>
        <begin position="234"/>
        <end position="262"/>
    </location>
</feature>
<dbReference type="InterPro" id="IPR038511">
    <property type="entry name" value="TAP42/TAP46-like_sf"/>
</dbReference>
<dbReference type="GO" id="GO:0005829">
    <property type="term" value="C:cytosol"/>
    <property type="evidence" value="ECO:0007669"/>
    <property type="project" value="TreeGrafter"/>
</dbReference>
<dbReference type="GO" id="GO:0035303">
    <property type="term" value="P:regulation of dephosphorylation"/>
    <property type="evidence" value="ECO:0007669"/>
    <property type="project" value="TreeGrafter"/>
</dbReference>
<dbReference type="InterPro" id="IPR007304">
    <property type="entry name" value="TAP46-like"/>
</dbReference>
<feature type="compositionally biased region" description="Basic and acidic residues" evidence="1">
    <location>
        <begin position="340"/>
        <end position="363"/>
    </location>
</feature>
<dbReference type="KEGG" id="fcy:FRACYDRAFT_228669"/>
<keyword evidence="3" id="KW-1185">Reference proteome</keyword>
<evidence type="ECO:0000313" key="2">
    <source>
        <dbReference type="EMBL" id="OEU09401.1"/>
    </source>
</evidence>
<dbReference type="GO" id="GO:0009966">
    <property type="term" value="P:regulation of signal transduction"/>
    <property type="evidence" value="ECO:0007669"/>
    <property type="project" value="InterPro"/>
</dbReference>
<dbReference type="FunCoup" id="A0A1E7ETV7">
    <property type="interactions" value="113"/>
</dbReference>
<name>A0A1E7ETV7_9STRA</name>
<reference evidence="2 3" key="1">
    <citation type="submission" date="2016-09" db="EMBL/GenBank/DDBJ databases">
        <title>Extensive genetic diversity and differential bi-allelic expression allows diatom success in the polar Southern Ocean.</title>
        <authorList>
            <consortium name="DOE Joint Genome Institute"/>
            <person name="Mock T."/>
            <person name="Otillar R.P."/>
            <person name="Strauss J."/>
            <person name="Dupont C."/>
            <person name="Frickenhaus S."/>
            <person name="Maumus F."/>
            <person name="Mcmullan M."/>
            <person name="Sanges R."/>
            <person name="Schmutz J."/>
            <person name="Toseland A."/>
            <person name="Valas R."/>
            <person name="Veluchamy A."/>
            <person name="Ward B.J."/>
            <person name="Allen A."/>
            <person name="Barry K."/>
            <person name="Falciatore A."/>
            <person name="Ferrante M."/>
            <person name="Fortunato A.E."/>
            <person name="Gloeckner G."/>
            <person name="Gruber A."/>
            <person name="Hipkin R."/>
            <person name="Janech M."/>
            <person name="Kroth P."/>
            <person name="Leese F."/>
            <person name="Lindquist E."/>
            <person name="Lyon B.R."/>
            <person name="Martin J."/>
            <person name="Mayer C."/>
            <person name="Parker M."/>
            <person name="Quesneville H."/>
            <person name="Raymond J."/>
            <person name="Uhlig C."/>
            <person name="Valentin K.U."/>
            <person name="Worden A.Z."/>
            <person name="Armbrust E.V."/>
            <person name="Bowler C."/>
            <person name="Green B."/>
            <person name="Moulton V."/>
            <person name="Van Oosterhout C."/>
            <person name="Grigoriev I."/>
        </authorList>
    </citation>
    <scope>NUCLEOTIDE SEQUENCE [LARGE SCALE GENOMIC DNA]</scope>
    <source>
        <strain evidence="2 3">CCMP1102</strain>
    </source>
</reference>
<dbReference type="EMBL" id="KV784375">
    <property type="protein sequence ID" value="OEU09401.1"/>
    <property type="molecule type" value="Genomic_DNA"/>
</dbReference>
<dbReference type="Gene3D" id="1.25.40.540">
    <property type="entry name" value="TAP42-like family"/>
    <property type="match status" value="1"/>
</dbReference>
<protein>
    <recommendedName>
        <fullName evidence="4">TAP42-like protein</fullName>
    </recommendedName>
</protein>
<dbReference type="PANTHER" id="PTHR10933:SF9">
    <property type="entry name" value="IMMUNOGLOBULIN-BINDING PROTEIN 1"/>
    <property type="match status" value="1"/>
</dbReference>
<evidence type="ECO:0000313" key="3">
    <source>
        <dbReference type="Proteomes" id="UP000095751"/>
    </source>
</evidence>
<proteinExistence type="predicted"/>
<dbReference type="OrthoDB" id="10261753at2759"/>
<sequence>MTDTVDVGDGSSNLVERFSQAKSMVESSPQQCIPLLESVQRDVQTLGLFSKNETMEDVSTKSIQFLTTEHFLAIALGNLPVEPGGAIIFRKNNILRSLTLWECFLEKLDILEILSKEETNELHSLLEFQQQLEEQEVQLLGVTIDRDVKIARFKAKQQQRQEVDKLKALLDRRNRCGLSPEDDMDGHDLDSIERSLALMELHICKLEALENWSQSVRELPMIERMIKMDAERIKEKKFTGNDNNGSDDANRERPTPGSGKGLQLTHITQNATTGELQFKRDEIRSKVFQPGWAQPTMSLEELGDREYKEAMERGARQKQAEAEQIHQPKRYDDLVRDGMEDNHELVEASAELDRKWDDWKDQNPRGSGNKHANRGDKNF</sequence>
<dbReference type="AlphaFoldDB" id="A0A1E7ETV7"/>
<dbReference type="GO" id="GO:0051721">
    <property type="term" value="F:protein phosphatase 2A binding"/>
    <property type="evidence" value="ECO:0007669"/>
    <property type="project" value="TreeGrafter"/>
</dbReference>
<organism evidence="2 3">
    <name type="scientific">Fragilariopsis cylindrus CCMP1102</name>
    <dbReference type="NCBI Taxonomy" id="635003"/>
    <lineage>
        <taxon>Eukaryota</taxon>
        <taxon>Sar</taxon>
        <taxon>Stramenopiles</taxon>
        <taxon>Ochrophyta</taxon>
        <taxon>Bacillariophyta</taxon>
        <taxon>Bacillariophyceae</taxon>
        <taxon>Bacillariophycidae</taxon>
        <taxon>Bacillariales</taxon>
        <taxon>Bacillariaceae</taxon>
        <taxon>Fragilariopsis</taxon>
    </lineage>
</organism>
<feature type="region of interest" description="Disordered" evidence="1">
    <location>
        <begin position="340"/>
        <end position="379"/>
    </location>
</feature>
<dbReference type="InParanoid" id="A0A1E7ETV7"/>
<accession>A0A1E7ETV7</accession>
<dbReference type="Pfam" id="PF04177">
    <property type="entry name" value="TAP42"/>
    <property type="match status" value="1"/>
</dbReference>
<dbReference type="PANTHER" id="PTHR10933">
    <property type="entry name" value="IMMUNOGLOBULIN-BINDING PROTEIN 1"/>
    <property type="match status" value="1"/>
</dbReference>
<dbReference type="Proteomes" id="UP000095751">
    <property type="component" value="Unassembled WGS sequence"/>
</dbReference>
<evidence type="ECO:0000256" key="1">
    <source>
        <dbReference type="SAM" id="MobiDB-lite"/>
    </source>
</evidence>
<evidence type="ECO:0008006" key="4">
    <source>
        <dbReference type="Google" id="ProtNLM"/>
    </source>
</evidence>